<proteinExistence type="predicted"/>
<dbReference type="InterPro" id="IPR023214">
    <property type="entry name" value="HAD_sf"/>
</dbReference>
<gene>
    <name evidence="1" type="ORF">SM116_06420</name>
</gene>
<dbReference type="Gene3D" id="3.40.50.1000">
    <property type="entry name" value="HAD superfamily/HAD-like"/>
    <property type="match status" value="1"/>
</dbReference>
<dbReference type="InterPro" id="IPR006439">
    <property type="entry name" value="HAD-SF_hydro_IA"/>
</dbReference>
<dbReference type="PANTHER" id="PTHR43611:SF3">
    <property type="entry name" value="FLAVIN MONONUCLEOTIDE HYDROLASE 1, CHLOROPLATIC"/>
    <property type="match status" value="1"/>
</dbReference>
<dbReference type="NCBIfam" id="TIGR01509">
    <property type="entry name" value="HAD-SF-IA-v3"/>
    <property type="match status" value="1"/>
</dbReference>
<name>A0ABZ0SUL0_9MICO</name>
<evidence type="ECO:0000313" key="1">
    <source>
        <dbReference type="EMBL" id="WPR90922.1"/>
    </source>
</evidence>
<accession>A0ABZ0SUL0</accession>
<sequence>MIAVVLFDLDGVVRHFSRSSVEDIETRHGIEAGAIDRVAFSSPLIEDVTTGRISRRDWLDRIAEHLGNREAAAEWGRQPFDADPAMLALADALRALGLRTAILTNGTDTIPAETAELGLDAHFDAIFNSATIGYAKPHPRAFQYVLDSMGVPASAVFFTDDSPAKLAGAATLGITTHHYTSSADLELALRESGIPIGA</sequence>
<keyword evidence="2" id="KW-1185">Reference proteome</keyword>
<dbReference type="Pfam" id="PF00702">
    <property type="entry name" value="Hydrolase"/>
    <property type="match status" value="1"/>
</dbReference>
<evidence type="ECO:0000313" key="2">
    <source>
        <dbReference type="Proteomes" id="UP001323798"/>
    </source>
</evidence>
<dbReference type="SFLD" id="SFLDS00003">
    <property type="entry name" value="Haloacid_Dehalogenase"/>
    <property type="match status" value="1"/>
</dbReference>
<dbReference type="SFLD" id="SFLDG01129">
    <property type="entry name" value="C1.5:_HAD__Beta-PGM__Phosphata"/>
    <property type="match status" value="1"/>
</dbReference>
<dbReference type="SUPFAM" id="SSF56784">
    <property type="entry name" value="HAD-like"/>
    <property type="match status" value="1"/>
</dbReference>
<dbReference type="InterPro" id="IPR036412">
    <property type="entry name" value="HAD-like_sf"/>
</dbReference>
<dbReference type="Proteomes" id="UP001323798">
    <property type="component" value="Chromosome"/>
</dbReference>
<dbReference type="RefSeq" id="WP_320943625.1">
    <property type="nucleotide sequence ID" value="NZ_BAABEU010000004.1"/>
</dbReference>
<protein>
    <submittedName>
        <fullName evidence="1">HAD-IA family hydrolase</fullName>
    </submittedName>
</protein>
<organism evidence="1 2">
    <name type="scientific">Microbacterium rhizosphaerae</name>
    <dbReference type="NCBI Taxonomy" id="1678237"/>
    <lineage>
        <taxon>Bacteria</taxon>
        <taxon>Bacillati</taxon>
        <taxon>Actinomycetota</taxon>
        <taxon>Actinomycetes</taxon>
        <taxon>Micrococcales</taxon>
        <taxon>Microbacteriaceae</taxon>
        <taxon>Microbacterium</taxon>
    </lineage>
</organism>
<keyword evidence="1" id="KW-0378">Hydrolase</keyword>
<dbReference type="EMBL" id="CP139368">
    <property type="protein sequence ID" value="WPR90922.1"/>
    <property type="molecule type" value="Genomic_DNA"/>
</dbReference>
<dbReference type="GO" id="GO:0016787">
    <property type="term" value="F:hydrolase activity"/>
    <property type="evidence" value="ECO:0007669"/>
    <property type="project" value="UniProtKB-KW"/>
</dbReference>
<reference evidence="1 2" key="1">
    <citation type="submission" date="2023-11" db="EMBL/GenBank/DDBJ databases">
        <title>Genome sequence of Microbacterium rhizosphaerae KACC 19337.</title>
        <authorList>
            <person name="Choi H."/>
            <person name="Kim S."/>
            <person name="Kim Y."/>
            <person name="Kwon S.-W."/>
            <person name="Heo J."/>
        </authorList>
    </citation>
    <scope>NUCLEOTIDE SEQUENCE [LARGE SCALE GENOMIC DNA]</scope>
    <source>
        <strain evidence="1 2">KACC 19337</strain>
    </source>
</reference>
<dbReference type="PANTHER" id="PTHR43611">
    <property type="entry name" value="ALPHA-D-GLUCOSE 1-PHOSPHATE PHOSPHATASE"/>
    <property type="match status" value="1"/>
</dbReference>